<dbReference type="Pfam" id="PF07287">
    <property type="entry name" value="AtuA"/>
    <property type="match status" value="2"/>
</dbReference>
<dbReference type="EMBL" id="KV441556">
    <property type="protein sequence ID" value="OAG02272.1"/>
    <property type="molecule type" value="Genomic_DNA"/>
</dbReference>
<dbReference type="OrthoDB" id="10265871at2759"/>
<dbReference type="InParanoid" id="A0A177C5W6"/>
<dbReference type="AlphaFoldDB" id="A0A177C5W6"/>
<sequence>MTLHGAQKVENEELRLEGNLLEEPAGLFDPTVLENLAPALPDIARKGFKAAVNAGACDTQLLAKVVADEIARQNLNLKVAYVEGDTKINKFVSFITGENLKDCGYTLKRLQCYLGGASIAEALNNGADIVFCGRVAKAAPSVGVGLWWHGWNREKDFDQIAGSLICGHLIESCPEGVVMAEEGKPLVRVTGVRGLPHPPLRKTWIERQVRYSAGDAIKELSSFKFSVNGYRPDVTRNQNVATCDVRIFFQTKNKKLVDKSTLHVPGFNRRCMDNGLQGYPGWTLGIDQRQSEGKVNYEYTVSLFPQSEVQHHVVLPWLENKTIDILPPKDMKLYPRQSNYEIKDVVDLRTFGPTTRGAMGWVVGCHSGGNASDANVDFYVRNDDEWGWLRSFLTIRKTKLMLDEEDHLDRGFNSTSTYDTLGKNFGEYLRAKWVDTLNRFLERGRF</sequence>
<dbReference type="PANTHER" id="PTHR47585">
    <property type="match status" value="1"/>
</dbReference>
<dbReference type="InterPro" id="IPR010839">
    <property type="entry name" value="AtuA_N"/>
</dbReference>
<dbReference type="STRING" id="1460663.A0A177C5W6"/>
<gene>
    <name evidence="2" type="ORF">CC84DRAFT_1198468</name>
</gene>
<protein>
    <recommendedName>
        <fullName evidence="1">Acyclic terpene utilisation N-terminal domain-containing protein</fullName>
    </recommendedName>
</protein>
<evidence type="ECO:0000313" key="2">
    <source>
        <dbReference type="EMBL" id="OAG02272.1"/>
    </source>
</evidence>
<dbReference type="PANTHER" id="PTHR47585:SF2">
    <property type="entry name" value="DUF1446 DOMAIN PROTEIN (AFU_ORTHOLOGUE AFUA_6G11420)"/>
    <property type="match status" value="1"/>
</dbReference>
<name>A0A177C5W6_9PLEO</name>
<accession>A0A177C5W6</accession>
<reference evidence="2 3" key="1">
    <citation type="submission" date="2016-05" db="EMBL/GenBank/DDBJ databases">
        <title>Comparative analysis of secretome profiles of manganese(II)-oxidizing ascomycete fungi.</title>
        <authorList>
            <consortium name="DOE Joint Genome Institute"/>
            <person name="Zeiner C.A."/>
            <person name="Purvine S.O."/>
            <person name="Zink E.M."/>
            <person name="Wu S."/>
            <person name="Pasa-Tolic L."/>
            <person name="Chaput D.L."/>
            <person name="Haridas S."/>
            <person name="Grigoriev I.V."/>
            <person name="Santelli C.M."/>
            <person name="Hansel C.M."/>
        </authorList>
    </citation>
    <scope>NUCLEOTIDE SEQUENCE [LARGE SCALE GENOMIC DNA]</scope>
    <source>
        <strain evidence="2 3">AP3s5-JAC2a</strain>
    </source>
</reference>
<feature type="domain" description="Acyclic terpene utilisation N-terminal" evidence="1">
    <location>
        <begin position="202"/>
        <end position="314"/>
    </location>
</feature>
<feature type="domain" description="Acyclic terpene utilisation N-terminal" evidence="1">
    <location>
        <begin position="22"/>
        <end position="172"/>
    </location>
</feature>
<organism evidence="2 3">
    <name type="scientific">Paraphaeosphaeria sporulosa</name>
    <dbReference type="NCBI Taxonomy" id="1460663"/>
    <lineage>
        <taxon>Eukaryota</taxon>
        <taxon>Fungi</taxon>
        <taxon>Dikarya</taxon>
        <taxon>Ascomycota</taxon>
        <taxon>Pezizomycotina</taxon>
        <taxon>Dothideomycetes</taxon>
        <taxon>Pleosporomycetidae</taxon>
        <taxon>Pleosporales</taxon>
        <taxon>Massarineae</taxon>
        <taxon>Didymosphaeriaceae</taxon>
        <taxon>Paraphaeosphaeria</taxon>
    </lineage>
</organism>
<evidence type="ECO:0000259" key="1">
    <source>
        <dbReference type="Pfam" id="PF07287"/>
    </source>
</evidence>
<evidence type="ECO:0000313" key="3">
    <source>
        <dbReference type="Proteomes" id="UP000077069"/>
    </source>
</evidence>
<keyword evidence="3" id="KW-1185">Reference proteome</keyword>
<dbReference type="GeneID" id="28765054"/>
<proteinExistence type="predicted"/>
<dbReference type="Proteomes" id="UP000077069">
    <property type="component" value="Unassembled WGS sequence"/>
</dbReference>
<dbReference type="RefSeq" id="XP_018032637.1">
    <property type="nucleotide sequence ID" value="XM_018181568.1"/>
</dbReference>